<evidence type="ECO:0000256" key="2">
    <source>
        <dbReference type="ARBA" id="ARBA00029447"/>
    </source>
</evidence>
<proteinExistence type="inferred from homology"/>
<evidence type="ECO:0000256" key="1">
    <source>
        <dbReference type="ARBA" id="ARBA00023224"/>
    </source>
</evidence>
<dbReference type="GO" id="GO:0016020">
    <property type="term" value="C:membrane"/>
    <property type="evidence" value="ECO:0007669"/>
    <property type="project" value="InterPro"/>
</dbReference>
<dbReference type="GO" id="GO:0004888">
    <property type="term" value="F:transmembrane signaling receptor activity"/>
    <property type="evidence" value="ECO:0007669"/>
    <property type="project" value="InterPro"/>
</dbReference>
<dbReference type="PANTHER" id="PTHR32089">
    <property type="entry name" value="METHYL-ACCEPTING CHEMOTAXIS PROTEIN MCPB"/>
    <property type="match status" value="1"/>
</dbReference>
<sequence length="217" mass="23262">MATEETKQLTLGIIGGGHGGLEMLKIFADSGLVKVVYMVDREVKAPGMVEAKALGVQQETDLIAAVKSHRTDFIIEATGSPKVQELIEENRNPATELISAKGSLMFYNVLNESRKKTNKHVSDQIGTISEEITASTKTIKGALGGITQVALNLEMLAINAAIEAARAGEKGRSFAVVAEAVKTTADEAKTLLESIEAVNNDNSLMSEQLEELLEQLH</sequence>
<evidence type="ECO:0000259" key="4">
    <source>
        <dbReference type="PROSITE" id="PS50111"/>
    </source>
</evidence>
<dbReference type="PROSITE" id="PS50111">
    <property type="entry name" value="CHEMOTAXIS_TRANSDUC_2"/>
    <property type="match status" value="1"/>
</dbReference>
<dbReference type="SUPFAM" id="SSF58104">
    <property type="entry name" value="Methyl-accepting chemotaxis protein (MCP) signaling domain"/>
    <property type="match status" value="1"/>
</dbReference>
<accession>A0A1L3GKU2</accession>
<name>A0A1L3GKU2_9BACT</name>
<dbReference type="Proteomes" id="UP000182517">
    <property type="component" value="Chromosome"/>
</dbReference>
<evidence type="ECO:0000313" key="5">
    <source>
        <dbReference type="EMBL" id="APG26531.1"/>
    </source>
</evidence>
<dbReference type="KEGG" id="pef:A7E78_00825"/>
<dbReference type="OrthoDB" id="9816519at2"/>
<dbReference type="PANTHER" id="PTHR32089:SF112">
    <property type="entry name" value="LYSOZYME-LIKE PROTEIN-RELATED"/>
    <property type="match status" value="1"/>
</dbReference>
<dbReference type="AlphaFoldDB" id="A0A1L3GKU2"/>
<organism evidence="5 6">
    <name type="scientific">Syntrophotalea acetylenivorans</name>
    <dbReference type="NCBI Taxonomy" id="1842532"/>
    <lineage>
        <taxon>Bacteria</taxon>
        <taxon>Pseudomonadati</taxon>
        <taxon>Thermodesulfobacteriota</taxon>
        <taxon>Desulfuromonadia</taxon>
        <taxon>Desulfuromonadales</taxon>
        <taxon>Syntrophotaleaceae</taxon>
        <taxon>Syntrophotalea</taxon>
    </lineage>
</organism>
<feature type="domain" description="Methyl-accepting transducer" evidence="4">
    <location>
        <begin position="130"/>
        <end position="217"/>
    </location>
</feature>
<reference evidence="5 6" key="1">
    <citation type="journal article" date="2017" name="Genome Announc.">
        <title>Complete Genome Sequences of Two Acetylene-Fermenting Pelobacter acetylenicus Strains.</title>
        <authorList>
            <person name="Sutton J.M."/>
            <person name="Baesman S.M."/>
            <person name="Fierst J.L."/>
            <person name="Poret-Peterson A.T."/>
            <person name="Oremland R.S."/>
            <person name="Dunlap D.S."/>
            <person name="Akob D.M."/>
        </authorList>
    </citation>
    <scope>NUCLEOTIDE SEQUENCE [LARGE SCALE GENOMIC DNA]</scope>
    <source>
        <strain evidence="5 6">SFB93</strain>
    </source>
</reference>
<gene>
    <name evidence="5" type="ORF">A7E78_00825</name>
</gene>
<dbReference type="InterPro" id="IPR004090">
    <property type="entry name" value="Chemotax_Me-accpt_rcpt"/>
</dbReference>
<dbReference type="InterPro" id="IPR036291">
    <property type="entry name" value="NAD(P)-bd_dom_sf"/>
</dbReference>
<dbReference type="RefSeq" id="WP_072282491.1">
    <property type="nucleotide sequence ID" value="NZ_CP015519.1"/>
</dbReference>
<comment type="similarity">
    <text evidence="2">Belongs to the methyl-accepting chemotaxis (MCP) protein family.</text>
</comment>
<dbReference type="EMBL" id="CP015519">
    <property type="protein sequence ID" value="APG26531.1"/>
    <property type="molecule type" value="Genomic_DNA"/>
</dbReference>
<dbReference type="SUPFAM" id="SSF51735">
    <property type="entry name" value="NAD(P)-binding Rossmann-fold domains"/>
    <property type="match status" value="1"/>
</dbReference>
<dbReference type="STRING" id="1842532.A7E78_00825"/>
<evidence type="ECO:0000313" key="6">
    <source>
        <dbReference type="Proteomes" id="UP000182517"/>
    </source>
</evidence>
<keyword evidence="1 3" id="KW-0807">Transducer</keyword>
<dbReference type="Gene3D" id="1.10.287.950">
    <property type="entry name" value="Methyl-accepting chemotaxis protein"/>
    <property type="match status" value="1"/>
</dbReference>
<dbReference type="GO" id="GO:0007165">
    <property type="term" value="P:signal transduction"/>
    <property type="evidence" value="ECO:0007669"/>
    <property type="project" value="UniProtKB-KW"/>
</dbReference>
<dbReference type="InterPro" id="IPR004089">
    <property type="entry name" value="MCPsignal_dom"/>
</dbReference>
<evidence type="ECO:0000256" key="3">
    <source>
        <dbReference type="PROSITE-ProRule" id="PRU00284"/>
    </source>
</evidence>
<dbReference type="GO" id="GO:0006935">
    <property type="term" value="P:chemotaxis"/>
    <property type="evidence" value="ECO:0007669"/>
    <property type="project" value="InterPro"/>
</dbReference>
<protein>
    <recommendedName>
        <fullName evidence="4">Methyl-accepting transducer domain-containing protein</fullName>
    </recommendedName>
</protein>
<dbReference type="PRINTS" id="PR00260">
    <property type="entry name" value="CHEMTRNSDUCR"/>
</dbReference>
<keyword evidence="6" id="KW-1185">Reference proteome</keyword>
<dbReference type="Pfam" id="PF00015">
    <property type="entry name" value="MCPsignal"/>
    <property type="match status" value="1"/>
</dbReference>